<dbReference type="EMBL" id="LR824007">
    <property type="protein sequence ID" value="CAD0196190.1"/>
    <property type="molecule type" value="Genomic_DNA"/>
</dbReference>
<evidence type="ECO:0000256" key="1">
    <source>
        <dbReference type="SAM" id="MobiDB-lite"/>
    </source>
</evidence>
<name>A0A9N8KQG3_CHRIL</name>
<feature type="region of interest" description="Disordered" evidence="1">
    <location>
        <begin position="41"/>
        <end position="62"/>
    </location>
</feature>
<dbReference type="Proteomes" id="UP001154114">
    <property type="component" value="Chromosome 4"/>
</dbReference>
<sequence length="146" mass="16742">MLISKQLVTDILNVLQKTTKVTERVVCATGIAKNTVTKIRREHESATASGSKMKTPQKAKRRRKEYFDEFSLTALRNIIHSMYTVRKEIPTMRKILAAAKTDLNYTGSETTLRKIIKSDLGYQFKRCFQKRKKEPNRKATNSGMEG</sequence>
<organism evidence="2 3">
    <name type="scientific">Chrysodeixis includens</name>
    <name type="common">Soybean looper</name>
    <name type="synonym">Pseudoplusia includens</name>
    <dbReference type="NCBI Taxonomy" id="689277"/>
    <lineage>
        <taxon>Eukaryota</taxon>
        <taxon>Metazoa</taxon>
        <taxon>Ecdysozoa</taxon>
        <taxon>Arthropoda</taxon>
        <taxon>Hexapoda</taxon>
        <taxon>Insecta</taxon>
        <taxon>Pterygota</taxon>
        <taxon>Neoptera</taxon>
        <taxon>Endopterygota</taxon>
        <taxon>Lepidoptera</taxon>
        <taxon>Glossata</taxon>
        <taxon>Ditrysia</taxon>
        <taxon>Noctuoidea</taxon>
        <taxon>Noctuidae</taxon>
        <taxon>Plusiinae</taxon>
        <taxon>Chrysodeixis</taxon>
    </lineage>
</organism>
<dbReference type="AlphaFoldDB" id="A0A9N8KQG3"/>
<accession>A0A9N8KQG3</accession>
<proteinExistence type="predicted"/>
<keyword evidence="3" id="KW-1185">Reference proteome</keyword>
<evidence type="ECO:0000313" key="3">
    <source>
        <dbReference type="Proteomes" id="UP001154114"/>
    </source>
</evidence>
<gene>
    <name evidence="2" type="ORF">CINC_LOCUS10483</name>
</gene>
<protein>
    <submittedName>
        <fullName evidence="2">Uncharacterized protein</fullName>
    </submittedName>
</protein>
<reference evidence="2" key="1">
    <citation type="submission" date="2021-12" db="EMBL/GenBank/DDBJ databases">
        <authorList>
            <person name="King R."/>
        </authorList>
    </citation>
    <scope>NUCLEOTIDE SEQUENCE</scope>
</reference>
<evidence type="ECO:0000313" key="2">
    <source>
        <dbReference type="EMBL" id="CAD0196190.1"/>
    </source>
</evidence>
<dbReference type="OrthoDB" id="6511194at2759"/>